<dbReference type="Pfam" id="PF01503">
    <property type="entry name" value="PRA-PH"/>
    <property type="match status" value="1"/>
</dbReference>
<dbReference type="GO" id="GO:0005524">
    <property type="term" value="F:ATP binding"/>
    <property type="evidence" value="ECO:0007669"/>
    <property type="project" value="UniProtKB-KW"/>
</dbReference>
<dbReference type="GO" id="GO:0004636">
    <property type="term" value="F:phosphoribosyl-ATP diphosphatase activity"/>
    <property type="evidence" value="ECO:0007669"/>
    <property type="project" value="UniProtKB-EC"/>
</dbReference>
<evidence type="ECO:0000256" key="6">
    <source>
        <dbReference type="ARBA" id="ARBA00007731"/>
    </source>
</evidence>
<evidence type="ECO:0000256" key="16">
    <source>
        <dbReference type="ARBA" id="ARBA00023102"/>
    </source>
</evidence>
<dbReference type="SUPFAM" id="SSF101386">
    <property type="entry name" value="all-alpha NTP pyrophosphatases"/>
    <property type="match status" value="1"/>
</dbReference>
<dbReference type="CDD" id="cd11534">
    <property type="entry name" value="NTP-PPase_HisIE_like"/>
    <property type="match status" value="1"/>
</dbReference>
<comment type="subcellular location">
    <subcellularLocation>
        <location evidence="3">Cytoplasm</location>
    </subcellularLocation>
</comment>
<dbReference type="SUPFAM" id="SSF141734">
    <property type="entry name" value="HisI-like"/>
    <property type="match status" value="1"/>
</dbReference>
<proteinExistence type="inferred from homology"/>
<evidence type="ECO:0000313" key="19">
    <source>
        <dbReference type="EMBL" id="KUG03683.1"/>
    </source>
</evidence>
<dbReference type="Gene3D" id="3.10.20.810">
    <property type="entry name" value="Phosphoribosyl-AMP cyclohydrolase"/>
    <property type="match status" value="1"/>
</dbReference>
<dbReference type="NCBIfam" id="NF000768">
    <property type="entry name" value="PRK00051.1"/>
    <property type="match status" value="1"/>
</dbReference>
<evidence type="ECO:0000256" key="8">
    <source>
        <dbReference type="ARBA" id="ARBA00012414"/>
    </source>
</evidence>
<sequence>MIEKIDFEKQGGLIPAVIQDCFTGQVLMLAYMNKEALAKTIETGKTWFYSRSRQELWMKGESSGHVQEVKEILYDCDEDSVLIKVQQTGVACHTGHYSCFFRNFAGQEVEEQVFDLNQVYEYAASSPAILYELYEIIKDRQVKMPEGSYTTYLFQNGLDKILKKVGEENAEVIIAAKNREKSEVIYETSDLLYHLLVLLVEQGVNLGEIFTELKSRR</sequence>
<comment type="similarity">
    <text evidence="7">In the N-terminal section; belongs to the PRA-CH family.</text>
</comment>
<dbReference type="GO" id="GO:0004635">
    <property type="term" value="F:phosphoribosyl-AMP cyclohydrolase activity"/>
    <property type="evidence" value="ECO:0007669"/>
    <property type="project" value="UniProtKB-EC"/>
</dbReference>
<comment type="pathway">
    <text evidence="5">Amino-acid biosynthesis; L-histidine biosynthesis; L-histidine from 5-phospho-alpha-D-ribose 1-diphosphate: step 2/9.</text>
</comment>
<keyword evidence="13" id="KW-0547">Nucleotide-binding</keyword>
<dbReference type="NCBIfam" id="NF002747">
    <property type="entry name" value="PRK02759.1"/>
    <property type="match status" value="1"/>
</dbReference>
<dbReference type="EC" id="3.5.4.19" evidence="9"/>
<protein>
    <recommendedName>
        <fullName evidence="10">Histidine biosynthesis bifunctional protein HisIE</fullName>
        <ecNumber evidence="9">3.5.4.19</ecNumber>
        <ecNumber evidence="8">3.6.1.31</ecNumber>
    </recommendedName>
</protein>
<dbReference type="InterPro" id="IPR002496">
    <property type="entry name" value="PRib_AMP_CycHydrolase_dom"/>
</dbReference>
<evidence type="ECO:0000259" key="18">
    <source>
        <dbReference type="Pfam" id="PF01502"/>
    </source>
</evidence>
<evidence type="ECO:0000256" key="10">
    <source>
        <dbReference type="ARBA" id="ARBA00017720"/>
    </source>
</evidence>
<evidence type="ECO:0000256" key="7">
    <source>
        <dbReference type="ARBA" id="ARBA00008299"/>
    </source>
</evidence>
<dbReference type="Gene3D" id="1.10.287.1080">
    <property type="entry name" value="MazG-like"/>
    <property type="match status" value="1"/>
</dbReference>
<feature type="domain" description="Phosphoribosyl-AMP cyclohydrolase" evidence="18">
    <location>
        <begin position="28"/>
        <end position="101"/>
    </location>
</feature>
<dbReference type="InterPro" id="IPR021130">
    <property type="entry name" value="PRib-ATP_PPHydrolase-like"/>
</dbReference>
<evidence type="ECO:0000256" key="14">
    <source>
        <dbReference type="ARBA" id="ARBA00022801"/>
    </source>
</evidence>
<evidence type="ECO:0000256" key="11">
    <source>
        <dbReference type="ARBA" id="ARBA00022490"/>
    </source>
</evidence>
<accession>A0A0W8E5P7</accession>
<comment type="caution">
    <text evidence="19">The sequence shown here is derived from an EMBL/GenBank/DDBJ whole genome shotgun (WGS) entry which is preliminary data.</text>
</comment>
<dbReference type="GO" id="GO:0000105">
    <property type="term" value="P:L-histidine biosynthetic process"/>
    <property type="evidence" value="ECO:0007669"/>
    <property type="project" value="UniProtKB-UniPathway"/>
</dbReference>
<evidence type="ECO:0000256" key="12">
    <source>
        <dbReference type="ARBA" id="ARBA00022605"/>
    </source>
</evidence>
<dbReference type="HAMAP" id="MF_01021">
    <property type="entry name" value="HisI"/>
    <property type="match status" value="1"/>
</dbReference>
<dbReference type="UniPathway" id="UPA00031">
    <property type="reaction ID" value="UER00007"/>
</dbReference>
<keyword evidence="11" id="KW-0963">Cytoplasm</keyword>
<evidence type="ECO:0000256" key="17">
    <source>
        <dbReference type="ARBA" id="ARBA00023268"/>
    </source>
</evidence>
<keyword evidence="15" id="KW-0067">ATP-binding</keyword>
<dbReference type="InterPro" id="IPR023019">
    <property type="entry name" value="His_synth_HisIE"/>
</dbReference>
<dbReference type="HAMAP" id="MF_01019">
    <property type="entry name" value="HisIE"/>
    <property type="match status" value="1"/>
</dbReference>
<dbReference type="InterPro" id="IPR008179">
    <property type="entry name" value="HisE"/>
</dbReference>
<dbReference type="InterPro" id="IPR026660">
    <property type="entry name" value="PRA-CH"/>
</dbReference>
<dbReference type="PANTHER" id="PTHR42945:SF9">
    <property type="entry name" value="HISTIDINE BIOSYNTHESIS BIFUNCTIONAL PROTEIN HISIE"/>
    <property type="match status" value="1"/>
</dbReference>
<evidence type="ECO:0000256" key="13">
    <source>
        <dbReference type="ARBA" id="ARBA00022741"/>
    </source>
</evidence>
<evidence type="ECO:0000256" key="4">
    <source>
        <dbReference type="ARBA" id="ARBA00005169"/>
    </source>
</evidence>
<evidence type="ECO:0000256" key="3">
    <source>
        <dbReference type="ARBA" id="ARBA00004496"/>
    </source>
</evidence>
<evidence type="ECO:0000256" key="1">
    <source>
        <dbReference type="ARBA" id="ARBA00000024"/>
    </source>
</evidence>
<gene>
    <name evidence="19" type="ORF">ASZ90_018928</name>
</gene>
<dbReference type="FunFam" id="3.10.20.810:FF:000001">
    <property type="entry name" value="Histidine biosynthesis bifunctional protein HisIE"/>
    <property type="match status" value="1"/>
</dbReference>
<dbReference type="HAMAP" id="MF_01020">
    <property type="entry name" value="HisE"/>
    <property type="match status" value="1"/>
</dbReference>
<dbReference type="GO" id="GO:0005737">
    <property type="term" value="C:cytoplasm"/>
    <property type="evidence" value="ECO:0007669"/>
    <property type="project" value="UniProtKB-SubCell"/>
</dbReference>
<dbReference type="InterPro" id="IPR038019">
    <property type="entry name" value="PRib_AMP_CycHydrolase_sf"/>
</dbReference>
<evidence type="ECO:0000256" key="9">
    <source>
        <dbReference type="ARBA" id="ARBA00012721"/>
    </source>
</evidence>
<comment type="catalytic activity">
    <reaction evidence="1">
        <text>1-(5-phospho-beta-D-ribosyl)-5'-AMP + H2O = 1-(5-phospho-beta-D-ribosyl)-5-[(5-phospho-beta-D-ribosylamino)methylideneamino]imidazole-4-carboxamide</text>
        <dbReference type="Rhea" id="RHEA:20049"/>
        <dbReference type="ChEBI" id="CHEBI:15377"/>
        <dbReference type="ChEBI" id="CHEBI:58435"/>
        <dbReference type="ChEBI" id="CHEBI:59457"/>
        <dbReference type="EC" id="3.5.4.19"/>
    </reaction>
</comment>
<comment type="similarity">
    <text evidence="6">In the C-terminal section; belongs to the PRA-PH family.</text>
</comment>
<keyword evidence="14 19" id="KW-0378">Hydrolase</keyword>
<dbReference type="NCBIfam" id="TIGR03188">
    <property type="entry name" value="histidine_hisI"/>
    <property type="match status" value="1"/>
</dbReference>
<keyword evidence="16" id="KW-0368">Histidine biosynthesis</keyword>
<comment type="pathway">
    <text evidence="4">Amino-acid biosynthesis; L-histidine biosynthesis; L-histidine from 5-phospho-alpha-D-ribose 1-diphosphate: step 3/9.</text>
</comment>
<dbReference type="FunFam" id="1.10.287.1080:FF:000002">
    <property type="entry name" value="Histidine biosynthesis bifunctional protein HisIE"/>
    <property type="match status" value="1"/>
</dbReference>
<dbReference type="AlphaFoldDB" id="A0A0W8E5P7"/>
<dbReference type="EMBL" id="LNQE01001872">
    <property type="protein sequence ID" value="KUG03683.1"/>
    <property type="molecule type" value="Genomic_DNA"/>
</dbReference>
<evidence type="ECO:0000256" key="2">
    <source>
        <dbReference type="ARBA" id="ARBA00001460"/>
    </source>
</evidence>
<keyword evidence="17" id="KW-0511">Multifunctional enzyme</keyword>
<dbReference type="Pfam" id="PF01502">
    <property type="entry name" value="PRA-CH"/>
    <property type="match status" value="1"/>
</dbReference>
<keyword evidence="12" id="KW-0028">Amino-acid biosynthesis</keyword>
<reference evidence="19" key="1">
    <citation type="journal article" date="2015" name="Proc. Natl. Acad. Sci. U.S.A.">
        <title>Networks of energetic and metabolic interactions define dynamics in microbial communities.</title>
        <authorList>
            <person name="Embree M."/>
            <person name="Liu J.K."/>
            <person name="Al-Bassam M.M."/>
            <person name="Zengler K."/>
        </authorList>
    </citation>
    <scope>NUCLEOTIDE SEQUENCE</scope>
</reference>
<evidence type="ECO:0000256" key="15">
    <source>
        <dbReference type="ARBA" id="ARBA00022840"/>
    </source>
</evidence>
<dbReference type="PANTHER" id="PTHR42945">
    <property type="entry name" value="HISTIDINE BIOSYNTHESIS BIFUNCTIONAL PROTEIN"/>
    <property type="match status" value="1"/>
</dbReference>
<comment type="catalytic activity">
    <reaction evidence="2">
        <text>1-(5-phospho-beta-D-ribosyl)-ATP + H2O = 1-(5-phospho-beta-D-ribosyl)-5'-AMP + diphosphate + H(+)</text>
        <dbReference type="Rhea" id="RHEA:22828"/>
        <dbReference type="ChEBI" id="CHEBI:15377"/>
        <dbReference type="ChEBI" id="CHEBI:15378"/>
        <dbReference type="ChEBI" id="CHEBI:33019"/>
        <dbReference type="ChEBI" id="CHEBI:59457"/>
        <dbReference type="ChEBI" id="CHEBI:73183"/>
        <dbReference type="EC" id="3.6.1.31"/>
    </reaction>
</comment>
<dbReference type="EC" id="3.6.1.31" evidence="8"/>
<name>A0A0W8E5P7_9ZZZZ</name>
<evidence type="ECO:0000256" key="5">
    <source>
        <dbReference type="ARBA" id="ARBA00005204"/>
    </source>
</evidence>
<organism evidence="19">
    <name type="scientific">hydrocarbon metagenome</name>
    <dbReference type="NCBI Taxonomy" id="938273"/>
    <lineage>
        <taxon>unclassified sequences</taxon>
        <taxon>metagenomes</taxon>
        <taxon>ecological metagenomes</taxon>
    </lineage>
</organism>